<organism evidence="2 3">
    <name type="scientific">Planifilum fimeticola</name>
    <dbReference type="NCBI Taxonomy" id="201975"/>
    <lineage>
        <taxon>Bacteria</taxon>
        <taxon>Bacillati</taxon>
        <taxon>Bacillota</taxon>
        <taxon>Bacilli</taxon>
        <taxon>Bacillales</taxon>
        <taxon>Thermoactinomycetaceae</taxon>
        <taxon>Planifilum</taxon>
    </lineage>
</organism>
<keyword evidence="3" id="KW-1185">Reference proteome</keyword>
<dbReference type="RefSeq" id="WP_106343914.1">
    <property type="nucleotide sequence ID" value="NZ_PVNE01000002.1"/>
</dbReference>
<evidence type="ECO:0000313" key="3">
    <source>
        <dbReference type="Proteomes" id="UP000237797"/>
    </source>
</evidence>
<evidence type="ECO:0000256" key="1">
    <source>
        <dbReference type="SAM" id="Coils"/>
    </source>
</evidence>
<feature type="coiled-coil region" evidence="1">
    <location>
        <begin position="18"/>
        <end position="45"/>
    </location>
</feature>
<gene>
    <name evidence="2" type="ORF">CLV97_102191</name>
</gene>
<proteinExistence type="predicted"/>
<dbReference type="Proteomes" id="UP000237797">
    <property type="component" value="Unassembled WGS sequence"/>
</dbReference>
<dbReference type="AlphaFoldDB" id="A0A2T0LJ20"/>
<protein>
    <submittedName>
        <fullName evidence="2">Uncharacterized protein</fullName>
    </submittedName>
</protein>
<comment type="caution">
    <text evidence="2">The sequence shown here is derived from an EMBL/GenBank/DDBJ whole genome shotgun (WGS) entry which is preliminary data.</text>
</comment>
<dbReference type="EMBL" id="PVNE01000002">
    <property type="protein sequence ID" value="PRX42402.1"/>
    <property type="molecule type" value="Genomic_DNA"/>
</dbReference>
<reference evidence="2 3" key="1">
    <citation type="submission" date="2018-03" db="EMBL/GenBank/DDBJ databases">
        <title>Genomic Encyclopedia of Archaeal and Bacterial Type Strains, Phase II (KMG-II): from individual species to whole genera.</title>
        <authorList>
            <person name="Goeker M."/>
        </authorList>
    </citation>
    <scope>NUCLEOTIDE SEQUENCE [LARGE SCALE GENOMIC DNA]</scope>
    <source>
        <strain evidence="2 3">DSM 44946</strain>
    </source>
</reference>
<accession>A0A2T0LJ20</accession>
<dbReference type="OrthoDB" id="2376559at2"/>
<name>A0A2T0LJ20_9BACL</name>
<keyword evidence="1" id="KW-0175">Coiled coil</keyword>
<evidence type="ECO:0000313" key="2">
    <source>
        <dbReference type="EMBL" id="PRX42402.1"/>
    </source>
</evidence>
<sequence>MAKITVVDEKTIKIAVELEDAITMIREAEKDVERYAKDIVTIYEKMPEFQFVHFCFYAYDSAALFEHMLGADPKQYLSFSLDAPDAFFYALYGGMAALYERAKAALPPVVTDRSQ</sequence>